<evidence type="ECO:0000313" key="2">
    <source>
        <dbReference type="Proteomes" id="UP000486351"/>
    </source>
</evidence>
<dbReference type="AlphaFoldDB" id="A0A6G0QYG3"/>
<protein>
    <submittedName>
        <fullName evidence="1">Uncharacterized protein</fullName>
    </submittedName>
</protein>
<evidence type="ECO:0000313" key="1">
    <source>
        <dbReference type="EMBL" id="KAE9308978.1"/>
    </source>
</evidence>
<name>A0A6G0QYG3_9STRA</name>
<proteinExistence type="predicted"/>
<dbReference type="Proteomes" id="UP000486351">
    <property type="component" value="Unassembled WGS sequence"/>
</dbReference>
<accession>A0A6G0QYG3</accession>
<organism evidence="1 2">
    <name type="scientific">Phytophthora fragariae</name>
    <dbReference type="NCBI Taxonomy" id="53985"/>
    <lineage>
        <taxon>Eukaryota</taxon>
        <taxon>Sar</taxon>
        <taxon>Stramenopiles</taxon>
        <taxon>Oomycota</taxon>
        <taxon>Peronosporomycetes</taxon>
        <taxon>Peronosporales</taxon>
        <taxon>Peronosporaceae</taxon>
        <taxon>Phytophthora</taxon>
    </lineage>
</organism>
<gene>
    <name evidence="1" type="ORF">PF008_g20829</name>
</gene>
<sequence>MFTYCSFGFLSSLSLHTGHPTSHCLFALELASGSCRRYAILVIHVRYYDPICVRLVRWHRKLRNYCGGR</sequence>
<comment type="caution">
    <text evidence="1">The sequence shown here is derived from an EMBL/GenBank/DDBJ whole genome shotgun (WGS) entry which is preliminary data.</text>
</comment>
<reference evidence="1 2" key="1">
    <citation type="submission" date="2018-09" db="EMBL/GenBank/DDBJ databases">
        <title>Genomic investigation of the strawberry pathogen Phytophthora fragariae indicates pathogenicity is determined by transcriptional variation in three key races.</title>
        <authorList>
            <person name="Adams T.M."/>
            <person name="Armitage A.D."/>
            <person name="Sobczyk M.K."/>
            <person name="Bates H.J."/>
            <person name="Dunwell J.M."/>
            <person name="Nellist C.F."/>
            <person name="Harrison R.J."/>
        </authorList>
    </citation>
    <scope>NUCLEOTIDE SEQUENCE [LARGE SCALE GENOMIC DNA]</scope>
    <source>
        <strain evidence="1 2">NOV-77</strain>
    </source>
</reference>
<dbReference type="EMBL" id="QXFY01001810">
    <property type="protein sequence ID" value="KAE9308978.1"/>
    <property type="molecule type" value="Genomic_DNA"/>
</dbReference>